<feature type="compositionally biased region" description="Polar residues" evidence="1">
    <location>
        <begin position="233"/>
        <end position="251"/>
    </location>
</feature>
<feature type="compositionally biased region" description="Basic and acidic residues" evidence="1">
    <location>
        <begin position="252"/>
        <end position="266"/>
    </location>
</feature>
<organism evidence="2 3">
    <name type="scientific">Frankliniella fusca</name>
    <dbReference type="NCBI Taxonomy" id="407009"/>
    <lineage>
        <taxon>Eukaryota</taxon>
        <taxon>Metazoa</taxon>
        <taxon>Ecdysozoa</taxon>
        <taxon>Arthropoda</taxon>
        <taxon>Hexapoda</taxon>
        <taxon>Insecta</taxon>
        <taxon>Pterygota</taxon>
        <taxon>Neoptera</taxon>
        <taxon>Paraneoptera</taxon>
        <taxon>Thysanoptera</taxon>
        <taxon>Terebrantia</taxon>
        <taxon>Thripoidea</taxon>
        <taxon>Thripidae</taxon>
        <taxon>Frankliniella</taxon>
    </lineage>
</organism>
<dbReference type="EMBL" id="JAHWGI010001182">
    <property type="protein sequence ID" value="KAK3924373.1"/>
    <property type="molecule type" value="Genomic_DNA"/>
</dbReference>
<feature type="compositionally biased region" description="Polar residues" evidence="1">
    <location>
        <begin position="14"/>
        <end position="27"/>
    </location>
</feature>
<keyword evidence="3" id="KW-1185">Reference proteome</keyword>
<protein>
    <submittedName>
        <fullName evidence="2">PAN2-PAN3 deadenylation complex catalytic subunit Pan2</fullName>
    </submittedName>
</protein>
<evidence type="ECO:0000256" key="1">
    <source>
        <dbReference type="SAM" id="MobiDB-lite"/>
    </source>
</evidence>
<evidence type="ECO:0000313" key="2">
    <source>
        <dbReference type="EMBL" id="KAK3924373.1"/>
    </source>
</evidence>
<feature type="compositionally biased region" description="Basic and acidic residues" evidence="1">
    <location>
        <begin position="94"/>
        <end position="108"/>
    </location>
</feature>
<proteinExistence type="predicted"/>
<dbReference type="AlphaFoldDB" id="A0AAE1HNB8"/>
<feature type="compositionally biased region" description="Polar residues" evidence="1">
    <location>
        <begin position="128"/>
        <end position="141"/>
    </location>
</feature>
<feature type="compositionally biased region" description="Polar residues" evidence="1">
    <location>
        <begin position="193"/>
        <end position="209"/>
    </location>
</feature>
<name>A0AAE1HNB8_9NEOP</name>
<dbReference type="Proteomes" id="UP001219518">
    <property type="component" value="Unassembled WGS sequence"/>
</dbReference>
<feature type="compositionally biased region" description="Basic and acidic residues" evidence="1">
    <location>
        <begin position="1"/>
        <end position="11"/>
    </location>
</feature>
<evidence type="ECO:0000313" key="3">
    <source>
        <dbReference type="Proteomes" id="UP001219518"/>
    </source>
</evidence>
<feature type="compositionally biased region" description="Acidic residues" evidence="1">
    <location>
        <begin position="267"/>
        <end position="278"/>
    </location>
</feature>
<reference evidence="2" key="1">
    <citation type="submission" date="2021-07" db="EMBL/GenBank/DDBJ databases">
        <authorList>
            <person name="Catto M.A."/>
            <person name="Jacobson A."/>
            <person name="Kennedy G."/>
            <person name="Labadie P."/>
            <person name="Hunt B.G."/>
            <person name="Srinivasan R."/>
        </authorList>
    </citation>
    <scope>NUCLEOTIDE SEQUENCE</scope>
    <source>
        <strain evidence="2">PL_HMW_Pooled</strain>
        <tissue evidence="2">Head</tissue>
    </source>
</reference>
<gene>
    <name evidence="2" type="ORF">KUF71_012324</name>
</gene>
<comment type="caution">
    <text evidence="2">The sequence shown here is derived from an EMBL/GenBank/DDBJ whole genome shotgun (WGS) entry which is preliminary data.</text>
</comment>
<sequence>MKQPHTVREVLDASSHQSTGLTPSLGSQKPPPVKPSSGQAAHLTSLSRVQSSSPVVVSSPISDSSPSPSPPEEAEILRSIPKAGVPPRGPPPRVEPRRSLPKQGEHDVNGLPGSLQRQHSQPPGLPPRNSSTLQRKWSANGNGAPPPRNALTSRPLPSPPVNSRPVPIAPSTNAYGGNGYNGSSVLEAVKNIESMQQHDANSANSSPRSVRNGAGLTMNLVAPEHSADRDTSPAASDQGDQLETPTSSTGTEDSRREGEAGERGTEGDEEASDDDDDDDRFRSGRGSSTSVVMRDIN</sequence>
<accession>A0AAE1HNB8</accession>
<feature type="compositionally biased region" description="Low complexity" evidence="1">
    <location>
        <begin position="45"/>
        <end position="66"/>
    </location>
</feature>
<feature type="region of interest" description="Disordered" evidence="1">
    <location>
        <begin position="1"/>
        <end position="297"/>
    </location>
</feature>
<reference evidence="2" key="2">
    <citation type="journal article" date="2023" name="BMC Genomics">
        <title>Pest status, molecular evolution, and epigenetic factors derived from the genome assembly of Frankliniella fusca, a thysanopteran phytovirus vector.</title>
        <authorList>
            <person name="Catto M.A."/>
            <person name="Labadie P.E."/>
            <person name="Jacobson A.L."/>
            <person name="Kennedy G.G."/>
            <person name="Srinivasan R."/>
            <person name="Hunt B.G."/>
        </authorList>
    </citation>
    <scope>NUCLEOTIDE SEQUENCE</scope>
    <source>
        <strain evidence="2">PL_HMW_Pooled</strain>
    </source>
</reference>